<name>A0ABW8I570_9BACI</name>
<dbReference type="Pfam" id="PF10612">
    <property type="entry name" value="Spore-coat_CotZ"/>
    <property type="match status" value="1"/>
</dbReference>
<comment type="caution">
    <text evidence="1">The sequence shown here is derived from an EMBL/GenBank/DDBJ whole genome shotgun (WGS) entry which is preliminary data.</text>
</comment>
<dbReference type="RefSeq" id="WP_404314250.1">
    <property type="nucleotide sequence ID" value="NZ_JAUIYO010000001.1"/>
</dbReference>
<accession>A0ABW8I570</accession>
<evidence type="ECO:0000313" key="1">
    <source>
        <dbReference type="EMBL" id="MFK2824593.1"/>
    </source>
</evidence>
<evidence type="ECO:0000313" key="2">
    <source>
        <dbReference type="Proteomes" id="UP001619911"/>
    </source>
</evidence>
<keyword evidence="1" id="KW-0946">Virion</keyword>
<dbReference type="Proteomes" id="UP001619911">
    <property type="component" value="Unassembled WGS sequence"/>
</dbReference>
<protein>
    <submittedName>
        <fullName evidence="1">CotY/CotZ family spore coat protein</fullName>
    </submittedName>
</protein>
<dbReference type="EMBL" id="JAUIYO010000001">
    <property type="protein sequence ID" value="MFK2824593.1"/>
    <property type="molecule type" value="Genomic_DNA"/>
</dbReference>
<gene>
    <name evidence="1" type="ORF">QYG89_02625</name>
</gene>
<dbReference type="InterPro" id="IPR019593">
    <property type="entry name" value="Spore_coat_protein_Z/Y"/>
</dbReference>
<organism evidence="1 2">
    <name type="scientific">Bacillus lumedeiriae</name>
    <dbReference type="NCBI Taxonomy" id="3058829"/>
    <lineage>
        <taxon>Bacteria</taxon>
        <taxon>Bacillati</taxon>
        <taxon>Bacillota</taxon>
        <taxon>Bacilli</taxon>
        <taxon>Bacillales</taxon>
        <taxon>Bacillaceae</taxon>
        <taxon>Bacillus</taxon>
    </lineage>
</organism>
<keyword evidence="1" id="KW-0167">Capsid protein</keyword>
<keyword evidence="2" id="KW-1185">Reference proteome</keyword>
<proteinExistence type="predicted"/>
<reference evidence="1 2" key="1">
    <citation type="submission" date="2023-07" db="EMBL/GenBank/DDBJ databases">
        <title>Bacillus lucianemedeirus sp. nov, a new species isolated from an immunobiological production facility.</title>
        <authorList>
            <person name="Costa L.V."/>
            <person name="Miranda R.V.S.L."/>
            <person name="Brandao M.L.L."/>
            <person name="Reis C.M.F."/>
            <person name="Frazao A.M."/>
            <person name="Cruz F.V."/>
            <person name="Baio P.V.P."/>
            <person name="Veras J.F.C."/>
            <person name="Ramos J.N."/>
            <person name="Vieira V."/>
        </authorList>
    </citation>
    <scope>NUCLEOTIDE SEQUENCE [LARGE SCALE GENOMIC DNA]</scope>
    <source>
        <strain evidence="1 2">B190/17</strain>
    </source>
</reference>
<sequence length="132" mass="15082">MSSSTLKSSIYEQMEKSLQKHEQLGHKKDTVPFLLYTKKGKAFWARGMDDMHDWFFSPFFTVKSLNKDGNCAVLAILEPVGMDGCRVEKVEEVFSLLKTNICLTVDLTCFCAIQSFSSKLVERSFPIIEQKK</sequence>